<dbReference type="GO" id="GO:0006508">
    <property type="term" value="P:proteolysis"/>
    <property type="evidence" value="ECO:0007669"/>
    <property type="project" value="UniProtKB-KW"/>
</dbReference>
<evidence type="ECO:0000256" key="5">
    <source>
        <dbReference type="SAM" id="Phobius"/>
    </source>
</evidence>
<dbReference type="Gene3D" id="3.90.1720.10">
    <property type="entry name" value="endopeptidase domain like (from Nostoc punctiforme)"/>
    <property type="match status" value="1"/>
</dbReference>
<keyword evidence="5" id="KW-0812">Transmembrane</keyword>
<dbReference type="GO" id="GO:0008234">
    <property type="term" value="F:cysteine-type peptidase activity"/>
    <property type="evidence" value="ECO:0007669"/>
    <property type="project" value="UniProtKB-KW"/>
</dbReference>
<name>A0A934J526_9BACL</name>
<keyword evidence="2" id="KW-0645">Protease</keyword>
<dbReference type="Gene3D" id="1.10.530.10">
    <property type="match status" value="1"/>
</dbReference>
<dbReference type="SUPFAM" id="SSF53955">
    <property type="entry name" value="Lysozyme-like"/>
    <property type="match status" value="1"/>
</dbReference>
<dbReference type="RefSeq" id="WP_199018057.1">
    <property type="nucleotide sequence ID" value="NZ_JAELUP010000009.1"/>
</dbReference>
<dbReference type="InterPro" id="IPR000064">
    <property type="entry name" value="NLP_P60_dom"/>
</dbReference>
<dbReference type="AlphaFoldDB" id="A0A934J526"/>
<dbReference type="InterPro" id="IPR038765">
    <property type="entry name" value="Papain-like_cys_pep_sf"/>
</dbReference>
<dbReference type="Proteomes" id="UP000640274">
    <property type="component" value="Unassembled WGS sequence"/>
</dbReference>
<keyword evidence="8" id="KW-1185">Reference proteome</keyword>
<dbReference type="Pfam" id="PF13702">
    <property type="entry name" value="Lysozyme_like"/>
    <property type="match status" value="1"/>
</dbReference>
<gene>
    <name evidence="7" type="ORF">JFN88_04080</name>
</gene>
<evidence type="ECO:0000256" key="1">
    <source>
        <dbReference type="ARBA" id="ARBA00007074"/>
    </source>
</evidence>
<evidence type="ECO:0000256" key="4">
    <source>
        <dbReference type="ARBA" id="ARBA00022807"/>
    </source>
</evidence>
<protein>
    <submittedName>
        <fullName evidence="7">Lysozyme family protein</fullName>
    </submittedName>
</protein>
<dbReference type="PANTHER" id="PTHR47053">
    <property type="entry name" value="MUREIN DD-ENDOPEPTIDASE MEPH-RELATED"/>
    <property type="match status" value="1"/>
</dbReference>
<keyword evidence="4" id="KW-0788">Thiol protease</keyword>
<evidence type="ECO:0000313" key="8">
    <source>
        <dbReference type="Proteomes" id="UP000640274"/>
    </source>
</evidence>
<proteinExistence type="inferred from homology"/>
<reference evidence="7" key="1">
    <citation type="submission" date="2020-12" db="EMBL/GenBank/DDBJ databases">
        <authorList>
            <person name="Huq M.A."/>
        </authorList>
    </citation>
    <scope>NUCLEOTIDE SEQUENCE</scope>
    <source>
        <strain evidence="7">MAHUQ-46</strain>
    </source>
</reference>
<keyword evidence="3" id="KW-0378">Hydrolase</keyword>
<keyword evidence="5" id="KW-0472">Membrane</keyword>
<evidence type="ECO:0000259" key="6">
    <source>
        <dbReference type="PROSITE" id="PS51935"/>
    </source>
</evidence>
<dbReference type="InterPro" id="IPR023346">
    <property type="entry name" value="Lysozyme-like_dom_sf"/>
</dbReference>
<feature type="domain" description="NlpC/P60" evidence="6">
    <location>
        <begin position="341"/>
        <end position="471"/>
    </location>
</feature>
<dbReference type="Pfam" id="PF00877">
    <property type="entry name" value="NLPC_P60"/>
    <property type="match status" value="1"/>
</dbReference>
<evidence type="ECO:0000256" key="2">
    <source>
        <dbReference type="ARBA" id="ARBA00022670"/>
    </source>
</evidence>
<sequence length="473" mass="53344">MPVWLARIGLQLASDPDKLVKAIMIIMMLFVLIIVVVFIVPIMIFKHVPLGKSASDFNLYIETAKRIERETDVLINWQQVMAVDAVVLEQDFSKSSSSHVYNYKKYFIREVEVKVEQTCSRDVQREVDGEIETISESYDCSYYKTEYYARDWNEVLSMLVSDRIITRAKIEDVNRYLTIDLTALAMMVEGGGLSIEVRELEPIVRQYARQYGIEDKVPLLLALIQQESGGRIPDVMQSSESAGLPRNSYTNPVDSIAQGVKYFSQVLTTAGGEEKLALQAYNFGIGFIGFALPRGGYSKETAVAFSMLQANRLGWDSYGDVNYVEHVMRYYSPILASGEQIFSVNDVYQEMRNYLGVKYQLGARNPDRGYVDCSGLMEFVFAKFGINIRGTAQMQFDMTTPVAESAAQPGDLVFFYTGGDRTISHVGMYIGNDKFINANSKGVSESSVSGWKNYTDSNGVKYIFHGYRRITSK</sequence>
<feature type="transmembrane region" description="Helical" evidence="5">
    <location>
        <begin position="20"/>
        <end position="45"/>
    </location>
</feature>
<accession>A0A934J526</accession>
<dbReference type="InterPro" id="IPR047194">
    <property type="entry name" value="CwlT-like_lysozyme"/>
</dbReference>
<dbReference type="EMBL" id="JAELUP010000009">
    <property type="protein sequence ID" value="MBJ6360502.1"/>
    <property type="molecule type" value="Genomic_DNA"/>
</dbReference>
<comment type="similarity">
    <text evidence="1">Belongs to the peptidase C40 family.</text>
</comment>
<evidence type="ECO:0000313" key="7">
    <source>
        <dbReference type="EMBL" id="MBJ6360502.1"/>
    </source>
</evidence>
<keyword evidence="5" id="KW-1133">Transmembrane helix</keyword>
<dbReference type="InterPro" id="IPR051202">
    <property type="entry name" value="Peptidase_C40"/>
</dbReference>
<organism evidence="7 8">
    <name type="scientific">Paenibacillus roseus</name>
    <dbReference type="NCBI Taxonomy" id="2798579"/>
    <lineage>
        <taxon>Bacteria</taxon>
        <taxon>Bacillati</taxon>
        <taxon>Bacillota</taxon>
        <taxon>Bacilli</taxon>
        <taxon>Bacillales</taxon>
        <taxon>Paenibacillaceae</taxon>
        <taxon>Paenibacillus</taxon>
    </lineage>
</organism>
<dbReference type="CDD" id="cd16891">
    <property type="entry name" value="CwlT-like"/>
    <property type="match status" value="1"/>
</dbReference>
<dbReference type="PROSITE" id="PS51935">
    <property type="entry name" value="NLPC_P60"/>
    <property type="match status" value="1"/>
</dbReference>
<comment type="caution">
    <text evidence="7">The sequence shown here is derived from an EMBL/GenBank/DDBJ whole genome shotgun (WGS) entry which is preliminary data.</text>
</comment>
<evidence type="ECO:0000256" key="3">
    <source>
        <dbReference type="ARBA" id="ARBA00022801"/>
    </source>
</evidence>
<dbReference type="SUPFAM" id="SSF54001">
    <property type="entry name" value="Cysteine proteinases"/>
    <property type="match status" value="1"/>
</dbReference>
<dbReference type="PANTHER" id="PTHR47053:SF1">
    <property type="entry name" value="MUREIN DD-ENDOPEPTIDASE MEPH-RELATED"/>
    <property type="match status" value="1"/>
</dbReference>